<dbReference type="SUPFAM" id="SSF52058">
    <property type="entry name" value="L domain-like"/>
    <property type="match status" value="1"/>
</dbReference>
<dbReference type="Pfam" id="PF13306">
    <property type="entry name" value="LRR_5"/>
    <property type="match status" value="1"/>
</dbReference>
<accession>A0A146KLR5</accession>
<dbReference type="InterPro" id="IPR026906">
    <property type="entry name" value="LRR_5"/>
</dbReference>
<dbReference type="InterPro" id="IPR053139">
    <property type="entry name" value="Surface_bspA-like"/>
</dbReference>
<dbReference type="PANTHER" id="PTHR45661:SF3">
    <property type="entry name" value="IG-LIKE DOMAIN-CONTAINING PROTEIN"/>
    <property type="match status" value="1"/>
</dbReference>
<sequence>GILGGMMNLPPITTIGSYIFNEQMGKLYQITGSNVKIIKKMTFSKYCPNLRRAMFPKVEVIENEAFGGCYQLEEFIGKPKIVNYRAFSYCVSLRKIDLSRAEYIDQYSFEHCNELIEVDLKNIVQLHQEAFAKCNSIRRLRYNKKTEFDWKLLKNQQQKKLQIRLCVVDYMNVKQLQKSLKNIRICLTQL</sequence>
<dbReference type="PANTHER" id="PTHR45661">
    <property type="entry name" value="SURFACE ANTIGEN"/>
    <property type="match status" value="1"/>
</dbReference>
<feature type="non-terminal residue" evidence="1">
    <location>
        <position position="1"/>
    </location>
</feature>
<feature type="non-terminal residue" evidence="1">
    <location>
        <position position="190"/>
    </location>
</feature>
<reference evidence="1" key="1">
    <citation type="submission" date="2015-07" db="EMBL/GenBank/DDBJ databases">
        <title>Adaptation to a free-living lifestyle via gene acquisitions in the diplomonad Trepomonas sp. PC1.</title>
        <authorList>
            <person name="Xu F."/>
            <person name="Jerlstrom-Hultqvist J."/>
            <person name="Kolisko M."/>
            <person name="Simpson A.G.B."/>
            <person name="Roger A.J."/>
            <person name="Svard S.G."/>
            <person name="Andersson J.O."/>
        </authorList>
    </citation>
    <scope>NUCLEOTIDE SEQUENCE</scope>
    <source>
        <strain evidence="1">PC1</strain>
    </source>
</reference>
<protein>
    <submittedName>
        <fullName evidence="1">Leucine rich repeats-containing protein</fullName>
    </submittedName>
</protein>
<gene>
    <name evidence="1" type="ORF">TPC1_10409</name>
</gene>
<dbReference type="Gene3D" id="3.80.10.10">
    <property type="entry name" value="Ribonuclease Inhibitor"/>
    <property type="match status" value="1"/>
</dbReference>
<name>A0A146KLR5_9EUKA</name>
<evidence type="ECO:0000313" key="1">
    <source>
        <dbReference type="EMBL" id="JAP96301.1"/>
    </source>
</evidence>
<dbReference type="EMBL" id="GDID01000305">
    <property type="protein sequence ID" value="JAP96301.1"/>
    <property type="molecule type" value="Transcribed_RNA"/>
</dbReference>
<organism evidence="1">
    <name type="scientific">Trepomonas sp. PC1</name>
    <dbReference type="NCBI Taxonomy" id="1076344"/>
    <lineage>
        <taxon>Eukaryota</taxon>
        <taxon>Metamonada</taxon>
        <taxon>Diplomonadida</taxon>
        <taxon>Hexamitidae</taxon>
        <taxon>Hexamitinae</taxon>
        <taxon>Trepomonas</taxon>
    </lineage>
</organism>
<dbReference type="InterPro" id="IPR032675">
    <property type="entry name" value="LRR_dom_sf"/>
</dbReference>
<dbReference type="AlphaFoldDB" id="A0A146KLR5"/>
<proteinExistence type="predicted"/>